<dbReference type="Proteomes" id="UP000663852">
    <property type="component" value="Unassembled WGS sequence"/>
</dbReference>
<organism evidence="1 4">
    <name type="scientific">Adineta ricciae</name>
    <name type="common">Rotifer</name>
    <dbReference type="NCBI Taxonomy" id="249248"/>
    <lineage>
        <taxon>Eukaryota</taxon>
        <taxon>Metazoa</taxon>
        <taxon>Spiralia</taxon>
        <taxon>Gnathifera</taxon>
        <taxon>Rotifera</taxon>
        <taxon>Eurotatoria</taxon>
        <taxon>Bdelloidea</taxon>
        <taxon>Adinetida</taxon>
        <taxon>Adinetidae</taxon>
        <taxon>Adineta</taxon>
    </lineage>
</organism>
<name>A0A814U273_ADIRI</name>
<proteinExistence type="predicted"/>
<evidence type="ECO:0000313" key="4">
    <source>
        <dbReference type="Proteomes" id="UP000663852"/>
    </source>
</evidence>
<evidence type="ECO:0000313" key="3">
    <source>
        <dbReference type="Proteomes" id="UP000663828"/>
    </source>
</evidence>
<keyword evidence="3" id="KW-1185">Reference proteome</keyword>
<dbReference type="SUPFAM" id="SSF56399">
    <property type="entry name" value="ADP-ribosylation"/>
    <property type="match status" value="1"/>
</dbReference>
<dbReference type="EMBL" id="CAJNOJ010000128">
    <property type="protein sequence ID" value="CAF1166108.1"/>
    <property type="molecule type" value="Genomic_DNA"/>
</dbReference>
<reference evidence="1" key="1">
    <citation type="submission" date="2021-02" db="EMBL/GenBank/DDBJ databases">
        <authorList>
            <person name="Nowell W R."/>
        </authorList>
    </citation>
    <scope>NUCLEOTIDE SEQUENCE</scope>
</reference>
<dbReference type="Gene3D" id="3.90.176.10">
    <property type="entry name" value="Toxin ADP-ribosyltransferase, Chain A, domain 1"/>
    <property type="match status" value="1"/>
</dbReference>
<sequence>MGNCTCKWCENSLPLDEVRCTHEGEEEKIEQLRTACSTDDLDTVIDLLPQLCETTVRQHRYDFLRNINFIGGNNNIVRLVREYQDPFRYLSETERVYENANQQISVDRADIATYLRFIGTAPFFLRPLIRISIERQCLDHFSQIVEQAIQNNGKDLCNNLKNLWQTFMKGRCIKSFLRIYTLSRPTMSTIIQNKSSSYASLIYMNLHNIECRQRAYNGISYRGEFISARDLITYRGAKGKEILVEIKNFYSTSKSQNIALMYGANPDENDYKFPALYIFDFTEKSCSTAIDLVKEPVISEIPDEEEVLLLPYTMFRVVDVRKAGYIDDSGCNRWIIELKNITVPRRNLMSFMWERTDLKAGSKPDMMFY</sequence>
<dbReference type="OrthoDB" id="10037483at2759"/>
<comment type="caution">
    <text evidence="1">The sequence shown here is derived from an EMBL/GenBank/DDBJ whole genome shotgun (WGS) entry which is preliminary data.</text>
</comment>
<protein>
    <submittedName>
        <fullName evidence="1">Uncharacterized protein</fullName>
    </submittedName>
</protein>
<evidence type="ECO:0000313" key="1">
    <source>
        <dbReference type="EMBL" id="CAF1166108.1"/>
    </source>
</evidence>
<gene>
    <name evidence="1" type="ORF">EDS130_LOCUS23423</name>
    <name evidence="2" type="ORF">XAT740_LOCUS42793</name>
</gene>
<accession>A0A814U273</accession>
<dbReference type="Proteomes" id="UP000663828">
    <property type="component" value="Unassembled WGS sequence"/>
</dbReference>
<evidence type="ECO:0000313" key="2">
    <source>
        <dbReference type="EMBL" id="CAF1549666.1"/>
    </source>
</evidence>
<dbReference type="AlphaFoldDB" id="A0A814U273"/>
<dbReference type="EMBL" id="CAJNOR010005178">
    <property type="protein sequence ID" value="CAF1549666.1"/>
    <property type="molecule type" value="Genomic_DNA"/>
</dbReference>